<comment type="caution">
    <text evidence="1">The sequence shown here is derived from an EMBL/GenBank/DDBJ whole genome shotgun (WGS) entry which is preliminary data.</text>
</comment>
<organism evidence="1 2">
    <name type="scientific">Halorussus aquaticus</name>
    <dbReference type="NCBI Taxonomy" id="2953748"/>
    <lineage>
        <taxon>Archaea</taxon>
        <taxon>Methanobacteriati</taxon>
        <taxon>Methanobacteriota</taxon>
        <taxon>Stenosarchaea group</taxon>
        <taxon>Halobacteria</taxon>
        <taxon>Halobacteriales</taxon>
        <taxon>Haladaptataceae</taxon>
        <taxon>Halorussus</taxon>
    </lineage>
</organism>
<reference evidence="1 2" key="1">
    <citation type="journal article" date="2019" name="Int. J. Syst. Evol. Microbiol.">
        <title>The Global Catalogue of Microorganisms (GCM) 10K type strain sequencing project: providing services to taxonomists for standard genome sequencing and annotation.</title>
        <authorList>
            <consortium name="The Broad Institute Genomics Platform"/>
            <consortium name="The Broad Institute Genome Sequencing Center for Infectious Disease"/>
            <person name="Wu L."/>
            <person name="Ma J."/>
        </authorList>
    </citation>
    <scope>NUCLEOTIDE SEQUENCE [LARGE SCALE GENOMIC DNA]</scope>
    <source>
        <strain evidence="1 2">XZYJ18</strain>
    </source>
</reference>
<dbReference type="GeneID" id="73044647"/>
<dbReference type="AlphaFoldDB" id="A0ABD5Q1L2"/>
<evidence type="ECO:0000313" key="2">
    <source>
        <dbReference type="Proteomes" id="UP001595945"/>
    </source>
</evidence>
<protein>
    <submittedName>
        <fullName evidence="1">DUF2892 domain-containing protein</fullName>
    </submittedName>
</protein>
<dbReference type="EMBL" id="JBHSHT010000001">
    <property type="protein sequence ID" value="MFC4824662.1"/>
    <property type="molecule type" value="Genomic_DNA"/>
</dbReference>
<sequence length="119" mass="12554">MNYKGAGTELSDMERSKRVSERSRLVRTILAAGLAVAAIRSLQRGKRLSGVLAGVGALAVGYGATAESGELSETLGIGETEEEAELRCAVCGQPIRPGQRRGPNENNEIVHEACMEAAK</sequence>
<dbReference type="RefSeq" id="WP_254269612.1">
    <property type="nucleotide sequence ID" value="NZ_CP100400.1"/>
</dbReference>
<evidence type="ECO:0000313" key="1">
    <source>
        <dbReference type="EMBL" id="MFC4824662.1"/>
    </source>
</evidence>
<keyword evidence="2" id="KW-1185">Reference proteome</keyword>
<name>A0ABD5Q1L2_9EURY</name>
<dbReference type="Proteomes" id="UP001595945">
    <property type="component" value="Unassembled WGS sequence"/>
</dbReference>
<accession>A0ABD5Q1L2</accession>
<proteinExistence type="predicted"/>
<gene>
    <name evidence="1" type="ORF">ACFO9K_10340</name>
</gene>